<feature type="region of interest" description="Disordered" evidence="1">
    <location>
        <begin position="128"/>
        <end position="156"/>
    </location>
</feature>
<gene>
    <name evidence="2" type="primary">orf174</name>
</gene>
<sequence length="174" mass="20084">MRRCIIVSSLFRTFPESRRQVLNRNAGIFYLVESVFFATSRITGIEPPCCWRADGECSTSIQQLVRSRFWLAPFSKSKLPKLLPSAGAQERTSFRFPLTIQGGVMNRDPPPAVFSSYHFTSIERSDLIGPHRGGRRGRKGWLVREQQRERARSPPPPLPHVYLFPRRDAELFFF</sequence>
<evidence type="ECO:0000256" key="1">
    <source>
        <dbReference type="SAM" id="MobiDB-lite"/>
    </source>
</evidence>
<organism evidence="2">
    <name type="scientific">Batis maritima</name>
    <name type="common">Maritime saltwort</name>
    <dbReference type="NCBI Taxonomy" id="4436"/>
    <lineage>
        <taxon>Eukaryota</taxon>
        <taxon>Viridiplantae</taxon>
        <taxon>Streptophyta</taxon>
        <taxon>Embryophyta</taxon>
        <taxon>Tracheophyta</taxon>
        <taxon>Spermatophyta</taxon>
        <taxon>Magnoliopsida</taxon>
        <taxon>eudicotyledons</taxon>
        <taxon>Gunneridae</taxon>
        <taxon>Pentapetalae</taxon>
        <taxon>rosids</taxon>
        <taxon>malvids</taxon>
        <taxon>Brassicales</taxon>
        <taxon>Bataceae</taxon>
        <taxon>Batis</taxon>
    </lineage>
</organism>
<accession>A0A068BD11</accession>
<proteinExistence type="predicted"/>
<reference evidence="2" key="1">
    <citation type="journal article" date="2014" name="Mitochondrion">
        <title>Comparative analysis of 11 Brassicales mitochondrial genomes and the mitochondrial transcriptome of Brassica oleracea.</title>
        <authorList>
            <person name="Grewe F."/>
            <person name="Edger P.P."/>
            <person name="Keren I."/>
            <person name="Sultan L."/>
            <person name="Pires J.C."/>
            <person name="Ostersetzer-Biran O."/>
            <person name="Mower J.P."/>
        </authorList>
    </citation>
    <scope>NUCLEOTIDE SEQUENCE</scope>
</reference>
<evidence type="ECO:0000313" key="2">
    <source>
        <dbReference type="EMBL" id="AIC83332.1"/>
    </source>
</evidence>
<dbReference type="EMBL" id="KJ820684">
    <property type="protein sequence ID" value="AIC83332.1"/>
    <property type="molecule type" value="Genomic_DNA"/>
</dbReference>
<feature type="compositionally biased region" description="Basic residues" evidence="1">
    <location>
        <begin position="132"/>
        <end position="141"/>
    </location>
</feature>
<dbReference type="AlphaFoldDB" id="A0A068BD11"/>
<geneLocation type="mitochondrion" evidence="2"/>
<dbReference type="RefSeq" id="YP_009045729.1">
    <property type="nucleotide sequence ID" value="NC_024429.1"/>
</dbReference>
<dbReference type="GeneID" id="19736924"/>
<keyword evidence="2" id="KW-0496">Mitochondrion</keyword>
<name>A0A068BD11_BATMA</name>
<protein>
    <submittedName>
        <fullName evidence="2">Orf174</fullName>
    </submittedName>
</protein>